<comment type="caution">
    <text evidence="2">The sequence shown here is derived from an EMBL/GenBank/DDBJ whole genome shotgun (WGS) entry which is preliminary data.</text>
</comment>
<evidence type="ECO:0000256" key="1">
    <source>
        <dbReference type="SAM" id="MobiDB-lite"/>
    </source>
</evidence>
<accession>A0A371FRS5</accession>
<feature type="region of interest" description="Disordered" evidence="1">
    <location>
        <begin position="20"/>
        <end position="41"/>
    </location>
</feature>
<evidence type="ECO:0000313" key="3">
    <source>
        <dbReference type="Proteomes" id="UP000257109"/>
    </source>
</evidence>
<feature type="non-terminal residue" evidence="2">
    <location>
        <position position="1"/>
    </location>
</feature>
<reference evidence="2" key="1">
    <citation type="submission" date="2018-05" db="EMBL/GenBank/DDBJ databases">
        <title>Draft genome of Mucuna pruriens seed.</title>
        <authorList>
            <person name="Nnadi N.E."/>
            <person name="Vos R."/>
            <person name="Hasami M.H."/>
            <person name="Devisetty U.K."/>
            <person name="Aguiy J.C."/>
        </authorList>
    </citation>
    <scope>NUCLEOTIDE SEQUENCE [LARGE SCALE GENOMIC DNA]</scope>
    <source>
        <strain evidence="2">JCA_2017</strain>
    </source>
</reference>
<dbReference type="AlphaFoldDB" id="A0A371FRS5"/>
<organism evidence="2 3">
    <name type="scientific">Mucuna pruriens</name>
    <name type="common">Velvet bean</name>
    <name type="synonym">Dolichos pruriens</name>
    <dbReference type="NCBI Taxonomy" id="157652"/>
    <lineage>
        <taxon>Eukaryota</taxon>
        <taxon>Viridiplantae</taxon>
        <taxon>Streptophyta</taxon>
        <taxon>Embryophyta</taxon>
        <taxon>Tracheophyta</taxon>
        <taxon>Spermatophyta</taxon>
        <taxon>Magnoliopsida</taxon>
        <taxon>eudicotyledons</taxon>
        <taxon>Gunneridae</taxon>
        <taxon>Pentapetalae</taxon>
        <taxon>rosids</taxon>
        <taxon>fabids</taxon>
        <taxon>Fabales</taxon>
        <taxon>Fabaceae</taxon>
        <taxon>Papilionoideae</taxon>
        <taxon>50 kb inversion clade</taxon>
        <taxon>NPAAA clade</taxon>
        <taxon>indigoferoid/millettioid clade</taxon>
        <taxon>Phaseoleae</taxon>
        <taxon>Mucuna</taxon>
    </lineage>
</organism>
<protein>
    <submittedName>
        <fullName evidence="2">Uncharacterized protein</fullName>
    </submittedName>
</protein>
<gene>
    <name evidence="2" type="ORF">CR513_38396</name>
</gene>
<dbReference type="Proteomes" id="UP000257109">
    <property type="component" value="Unassembled WGS sequence"/>
</dbReference>
<keyword evidence="3" id="KW-1185">Reference proteome</keyword>
<sequence>MEKISKVIITVMAKSHLVEKKENGKKEEESNKSRGWENKFPPCPTTRRIIILKFSIGSIINLVMWRKGQQAQVVENYQQHTEEQLFVAIIIQLAIAKKHDL</sequence>
<name>A0A371FRS5_MUCPR</name>
<proteinExistence type="predicted"/>
<evidence type="ECO:0000313" key="2">
    <source>
        <dbReference type="EMBL" id="RDX80981.1"/>
    </source>
</evidence>
<dbReference type="EMBL" id="QJKJ01008047">
    <property type="protein sequence ID" value="RDX80981.1"/>
    <property type="molecule type" value="Genomic_DNA"/>
</dbReference>
<feature type="compositionally biased region" description="Basic and acidic residues" evidence="1">
    <location>
        <begin position="20"/>
        <end position="37"/>
    </location>
</feature>